<dbReference type="SUPFAM" id="SSF47336">
    <property type="entry name" value="ACP-like"/>
    <property type="match status" value="1"/>
</dbReference>
<feature type="region of interest" description="Disordered" evidence="3">
    <location>
        <begin position="1"/>
        <end position="22"/>
    </location>
</feature>
<dbReference type="RefSeq" id="WP_228390276.1">
    <property type="nucleotide sequence ID" value="NZ_WEGJ01000018.1"/>
</dbReference>
<dbReference type="Pfam" id="PF00550">
    <property type="entry name" value="PP-binding"/>
    <property type="match status" value="1"/>
</dbReference>
<keyword evidence="6" id="KW-1185">Reference proteome</keyword>
<keyword evidence="1" id="KW-0596">Phosphopantetheine</keyword>
<comment type="caution">
    <text evidence="5">The sequence shown here is derived from an EMBL/GenBank/DDBJ whole genome shotgun (WGS) entry which is preliminary data.</text>
</comment>
<dbReference type="PROSITE" id="PS50075">
    <property type="entry name" value="CARRIER"/>
    <property type="match status" value="1"/>
</dbReference>
<evidence type="ECO:0000313" key="5">
    <source>
        <dbReference type="EMBL" id="MQY14089.1"/>
    </source>
</evidence>
<dbReference type="AlphaFoldDB" id="A0A7K0CKR6"/>
<sequence>MSEMNSAAVKTGQTTSEWDPPFEATIRPYLPFLSPDSPLTGDADLPDLGLDSVGSVELLAALETAYGVRFKDDALKLENFASPDLIWRTLQEKTEPDD</sequence>
<dbReference type="InterPro" id="IPR036736">
    <property type="entry name" value="ACP-like_sf"/>
</dbReference>
<dbReference type="Proteomes" id="UP000466345">
    <property type="component" value="Unassembled WGS sequence"/>
</dbReference>
<evidence type="ECO:0000313" key="6">
    <source>
        <dbReference type="Proteomes" id="UP000466345"/>
    </source>
</evidence>
<organism evidence="5 6">
    <name type="scientific">Streptomyces smaragdinus</name>
    <dbReference type="NCBI Taxonomy" id="2585196"/>
    <lineage>
        <taxon>Bacteria</taxon>
        <taxon>Bacillati</taxon>
        <taxon>Actinomycetota</taxon>
        <taxon>Actinomycetes</taxon>
        <taxon>Kitasatosporales</taxon>
        <taxon>Streptomycetaceae</taxon>
        <taxon>Streptomyces</taxon>
    </lineage>
</organism>
<reference evidence="5 6" key="1">
    <citation type="submission" date="2019-10" db="EMBL/GenBank/DDBJ databases">
        <title>Streptomyces smaragdinus sp. nov. and Streptomyces fabii sp. nov., isolated from the gut of fungus growing-termite Macrotermes natalensis.</title>
        <authorList>
            <person name="Schwitalla J."/>
            <person name="Benndorf R."/>
            <person name="Martin K."/>
            <person name="De Beer W."/>
            <person name="Kaster A.-K."/>
            <person name="Vollmers J."/>
            <person name="Poulsen M."/>
            <person name="Beemelmanns C."/>
        </authorList>
    </citation>
    <scope>NUCLEOTIDE SEQUENCE [LARGE SCALE GENOMIC DNA]</scope>
    <source>
        <strain evidence="5 6">RB5</strain>
    </source>
</reference>
<evidence type="ECO:0000256" key="3">
    <source>
        <dbReference type="SAM" id="MobiDB-lite"/>
    </source>
</evidence>
<dbReference type="InterPro" id="IPR006162">
    <property type="entry name" value="Ppantetheine_attach_site"/>
</dbReference>
<dbReference type="PROSITE" id="PS00012">
    <property type="entry name" value="PHOSPHOPANTETHEINE"/>
    <property type="match status" value="1"/>
</dbReference>
<name>A0A7K0CKR6_9ACTN</name>
<feature type="domain" description="Carrier" evidence="4">
    <location>
        <begin position="16"/>
        <end position="94"/>
    </location>
</feature>
<evidence type="ECO:0000256" key="1">
    <source>
        <dbReference type="ARBA" id="ARBA00022450"/>
    </source>
</evidence>
<dbReference type="InterPro" id="IPR009081">
    <property type="entry name" value="PP-bd_ACP"/>
</dbReference>
<keyword evidence="2" id="KW-0597">Phosphoprotein</keyword>
<gene>
    <name evidence="5" type="ORF">SRB5_42500</name>
</gene>
<evidence type="ECO:0000256" key="2">
    <source>
        <dbReference type="ARBA" id="ARBA00022553"/>
    </source>
</evidence>
<proteinExistence type="predicted"/>
<accession>A0A7K0CKR6</accession>
<evidence type="ECO:0000259" key="4">
    <source>
        <dbReference type="PROSITE" id="PS50075"/>
    </source>
</evidence>
<dbReference type="EMBL" id="WEGJ01000018">
    <property type="protein sequence ID" value="MQY14089.1"/>
    <property type="molecule type" value="Genomic_DNA"/>
</dbReference>
<dbReference type="Gene3D" id="1.10.1200.10">
    <property type="entry name" value="ACP-like"/>
    <property type="match status" value="1"/>
</dbReference>
<protein>
    <recommendedName>
        <fullName evidence="4">Carrier domain-containing protein</fullName>
    </recommendedName>
</protein>